<dbReference type="GO" id="GO:0016887">
    <property type="term" value="F:ATP hydrolysis activity"/>
    <property type="evidence" value="ECO:0007669"/>
    <property type="project" value="InterPro"/>
</dbReference>
<protein>
    <submittedName>
        <fullName evidence="9">Oligopeptide transport system ATP-binding protein</fullName>
    </submittedName>
</protein>
<dbReference type="SUPFAM" id="SSF52540">
    <property type="entry name" value="P-loop containing nucleoside triphosphate hydrolases"/>
    <property type="match status" value="1"/>
</dbReference>
<dbReference type="FunFam" id="3.40.50.300:FF:000016">
    <property type="entry name" value="Oligopeptide ABC transporter ATP-binding component"/>
    <property type="match status" value="1"/>
</dbReference>
<keyword evidence="4" id="KW-0547">Nucleotide-binding</keyword>
<keyword evidence="10" id="KW-1185">Reference proteome</keyword>
<dbReference type="PROSITE" id="PS50893">
    <property type="entry name" value="ABC_TRANSPORTER_2"/>
    <property type="match status" value="1"/>
</dbReference>
<organism evidence="9 10">
    <name type="scientific">Pilibacter termitis</name>
    <dbReference type="NCBI Taxonomy" id="263852"/>
    <lineage>
        <taxon>Bacteria</taxon>
        <taxon>Bacillati</taxon>
        <taxon>Bacillota</taxon>
        <taxon>Bacilli</taxon>
        <taxon>Lactobacillales</taxon>
        <taxon>Enterococcaceae</taxon>
        <taxon>Pilibacter</taxon>
    </lineage>
</organism>
<dbReference type="EMBL" id="FUXI01000005">
    <property type="protein sequence ID" value="SJZ53256.1"/>
    <property type="molecule type" value="Genomic_DNA"/>
</dbReference>
<proteinExistence type="inferred from homology"/>
<dbReference type="Pfam" id="PF00005">
    <property type="entry name" value="ABC_tran"/>
    <property type="match status" value="1"/>
</dbReference>
<reference evidence="9 10" key="1">
    <citation type="submission" date="2017-02" db="EMBL/GenBank/DDBJ databases">
        <authorList>
            <person name="Peterson S.W."/>
        </authorList>
    </citation>
    <scope>NUCLEOTIDE SEQUENCE [LARGE SCALE GENOMIC DNA]</scope>
    <source>
        <strain evidence="9 10">ATCC BAA-1030</strain>
    </source>
</reference>
<dbReference type="SMART" id="SM00382">
    <property type="entry name" value="AAA"/>
    <property type="match status" value="1"/>
</dbReference>
<evidence type="ECO:0000256" key="1">
    <source>
        <dbReference type="ARBA" id="ARBA00004202"/>
    </source>
</evidence>
<keyword evidence="5 9" id="KW-0067">ATP-binding</keyword>
<dbReference type="InterPro" id="IPR003593">
    <property type="entry name" value="AAA+_ATPase"/>
</dbReference>
<dbReference type="InterPro" id="IPR027417">
    <property type="entry name" value="P-loop_NTPase"/>
</dbReference>
<evidence type="ECO:0000256" key="5">
    <source>
        <dbReference type="ARBA" id="ARBA00022840"/>
    </source>
</evidence>
<evidence type="ECO:0000256" key="4">
    <source>
        <dbReference type="ARBA" id="ARBA00022741"/>
    </source>
</evidence>
<dbReference type="PROSITE" id="PS00211">
    <property type="entry name" value="ABC_TRANSPORTER_1"/>
    <property type="match status" value="1"/>
</dbReference>
<keyword evidence="6" id="KW-0571">Peptide transport</keyword>
<dbReference type="GO" id="GO:0015833">
    <property type="term" value="P:peptide transport"/>
    <property type="evidence" value="ECO:0007669"/>
    <property type="project" value="UniProtKB-KW"/>
</dbReference>
<dbReference type="Gene3D" id="3.40.50.300">
    <property type="entry name" value="P-loop containing nucleotide triphosphate hydrolases"/>
    <property type="match status" value="1"/>
</dbReference>
<dbReference type="InterPro" id="IPR013563">
    <property type="entry name" value="Oligopep_ABC_C"/>
</dbReference>
<evidence type="ECO:0000256" key="7">
    <source>
        <dbReference type="ARBA" id="ARBA00022927"/>
    </source>
</evidence>
<comment type="similarity">
    <text evidence="2">Belongs to the ABC transporter superfamily.</text>
</comment>
<evidence type="ECO:0000256" key="3">
    <source>
        <dbReference type="ARBA" id="ARBA00022448"/>
    </source>
</evidence>
<evidence type="ECO:0000313" key="10">
    <source>
        <dbReference type="Proteomes" id="UP000190328"/>
    </source>
</evidence>
<dbReference type="Proteomes" id="UP000190328">
    <property type="component" value="Unassembled WGS sequence"/>
</dbReference>
<evidence type="ECO:0000256" key="2">
    <source>
        <dbReference type="ARBA" id="ARBA00005417"/>
    </source>
</evidence>
<accession>A0A1T4LF57</accession>
<dbReference type="InterPro" id="IPR050319">
    <property type="entry name" value="ABC_transp_ATP-bind"/>
</dbReference>
<dbReference type="STRING" id="263852.SAMN02745116_00654"/>
<dbReference type="GO" id="GO:0005886">
    <property type="term" value="C:plasma membrane"/>
    <property type="evidence" value="ECO:0007669"/>
    <property type="project" value="UniProtKB-SubCell"/>
</dbReference>
<dbReference type="GO" id="GO:0055085">
    <property type="term" value="P:transmembrane transport"/>
    <property type="evidence" value="ECO:0007669"/>
    <property type="project" value="UniProtKB-ARBA"/>
</dbReference>
<sequence length="313" mass="35865">MSQKKLLEVKNLHQIFNANTKKEVRAVDDISFHIFEGETFGLVGESGSGKSTTGRSIIRLYEPTKGEILFDGENIANLKKKAQMKDFRQKVQMIFQDPAASLNSRMKVRDIIAEGLDVFRLTKTPQEREERVKELLRTVGLDAAHATRYPHEFSGGQRQRIGIARALAVRPKFIIADEPISALDVSIQAQVVNLLKDLQRKENLTYLFIAHDLSMVKYISDRIGVMYMGKLVEVGTAENIYNYGVHPYTESLLSAIPLPDPDYERKRRRTVYQPIADDKPRKLNEITDGHFVYSTDDEIEMYRKKFQEKQQNG</sequence>
<keyword evidence="3" id="KW-0813">Transport</keyword>
<evidence type="ECO:0000256" key="6">
    <source>
        <dbReference type="ARBA" id="ARBA00022856"/>
    </source>
</evidence>
<dbReference type="OrthoDB" id="9802264at2"/>
<comment type="subcellular location">
    <subcellularLocation>
        <location evidence="1">Cell membrane</location>
        <topology evidence="1">Peripheral membrane protein</topology>
    </subcellularLocation>
</comment>
<feature type="domain" description="ABC transporter" evidence="8">
    <location>
        <begin position="7"/>
        <end position="253"/>
    </location>
</feature>
<dbReference type="InterPro" id="IPR003439">
    <property type="entry name" value="ABC_transporter-like_ATP-bd"/>
</dbReference>
<dbReference type="RefSeq" id="WP_078806611.1">
    <property type="nucleotide sequence ID" value="NZ_FUXI01000005.1"/>
</dbReference>
<gene>
    <name evidence="9" type="ORF">SAMN02745116_00654</name>
</gene>
<evidence type="ECO:0000259" key="8">
    <source>
        <dbReference type="PROSITE" id="PS50893"/>
    </source>
</evidence>
<keyword evidence="7" id="KW-0653">Protein transport</keyword>
<dbReference type="Pfam" id="PF08352">
    <property type="entry name" value="oligo_HPY"/>
    <property type="match status" value="1"/>
</dbReference>
<dbReference type="PANTHER" id="PTHR43776:SF7">
    <property type="entry name" value="D,D-DIPEPTIDE TRANSPORT ATP-BINDING PROTEIN DDPF-RELATED"/>
    <property type="match status" value="1"/>
</dbReference>
<dbReference type="GO" id="GO:0015031">
    <property type="term" value="P:protein transport"/>
    <property type="evidence" value="ECO:0007669"/>
    <property type="project" value="UniProtKB-KW"/>
</dbReference>
<dbReference type="CDD" id="cd03257">
    <property type="entry name" value="ABC_NikE_OppD_transporters"/>
    <property type="match status" value="1"/>
</dbReference>
<dbReference type="PANTHER" id="PTHR43776">
    <property type="entry name" value="TRANSPORT ATP-BINDING PROTEIN"/>
    <property type="match status" value="1"/>
</dbReference>
<name>A0A1T4LF57_9ENTE</name>
<dbReference type="AlphaFoldDB" id="A0A1T4LF57"/>
<evidence type="ECO:0000313" key="9">
    <source>
        <dbReference type="EMBL" id="SJZ53256.1"/>
    </source>
</evidence>
<dbReference type="InterPro" id="IPR017871">
    <property type="entry name" value="ABC_transporter-like_CS"/>
</dbReference>
<dbReference type="GO" id="GO:0005524">
    <property type="term" value="F:ATP binding"/>
    <property type="evidence" value="ECO:0007669"/>
    <property type="project" value="UniProtKB-KW"/>
</dbReference>